<evidence type="ECO:0000259" key="1">
    <source>
        <dbReference type="Pfam" id="PF12825"/>
    </source>
</evidence>
<proteinExistence type="predicted"/>
<name>A0AAJ0G853_9PEZI</name>
<feature type="domain" description="PX" evidence="1">
    <location>
        <begin position="168"/>
        <end position="356"/>
    </location>
</feature>
<gene>
    <name evidence="3" type="ORF">LTR09_010704</name>
</gene>
<dbReference type="InterPro" id="IPR024555">
    <property type="entry name" value="PX-associated"/>
</dbReference>
<dbReference type="Pfam" id="PF12825">
    <property type="entry name" value="DUF3818"/>
    <property type="match status" value="2"/>
</dbReference>
<evidence type="ECO:0000313" key="3">
    <source>
        <dbReference type="EMBL" id="KAK3047879.1"/>
    </source>
</evidence>
<comment type="caution">
    <text evidence="3">The sequence shown here is derived from an EMBL/GenBank/DDBJ whole genome shotgun (WGS) entry which is preliminary data.</text>
</comment>
<feature type="domain" description="PX-associated" evidence="2">
    <location>
        <begin position="3"/>
        <end position="120"/>
    </location>
</feature>
<sequence>MTSSTLTSAQSAALVDILTHHETYSEIEDFKAPGAIKHYGPPFQDSTSASATPVLQTLLSKFILTLPGLRDVSQDFWKVRVSDLIEELSQAELSESYDKGVLGIRKTLATAISALIEYPARGCLFGLPKREEGLRKAEKDTYDISKPDDVLKSWQDCLQALVYGDLVDELFERAAETDDLKKHPALVQGMHEFVVVNIASLMHYTLVLSPEGPTLLRMVENVHRLIPYSVVRQTLKIGNVATMISAMMKVILAKVSVASVTNWIGLSSGAHEGMNLLQQIMSQVLSWDKRDLNSRATKIEKSSTAPPKPVTAALKDWIANRSRAEHEEARRQSKDQNMSIVAVILSLSSGPSVDDLTADQHAAALEYLRIRLSVRDRDEIVRVLCHRNPDHLTALIQDGVSAYTPMIRQVHEAVNLADTVWDFERFTTDMLKMSKPSGPKGQEKPPAVEDYVDLLHRHQSSSHKFLHQVAKNGKEVTSWWRDWVNMVIKQFCRQGTSAPKTDAVADSKATGTNVQASVLKHFAGLPEKDQKAITNELTTYQTYLDDLHWASATRITAVINRTRSTPFGPGAFLARWQSLLDATTITPATAKGPVRLGANKGVREEGRQDIEGNEDVTEDEVEKTIEGSTLEVPSVEQTVKLMGGRFREMLAGG</sequence>
<dbReference type="PANTHER" id="PTHR47185:SF2">
    <property type="entry name" value="FUNGAL PROTEIN"/>
    <property type="match status" value="1"/>
</dbReference>
<dbReference type="Pfam" id="PF12828">
    <property type="entry name" value="PXB"/>
    <property type="match status" value="1"/>
</dbReference>
<dbReference type="Proteomes" id="UP001271007">
    <property type="component" value="Unassembled WGS sequence"/>
</dbReference>
<feature type="domain" description="PX" evidence="1">
    <location>
        <begin position="366"/>
        <end position="490"/>
    </location>
</feature>
<protein>
    <submittedName>
        <fullName evidence="3">Uncharacterized protein</fullName>
    </submittedName>
</protein>
<reference evidence="3" key="1">
    <citation type="submission" date="2023-04" db="EMBL/GenBank/DDBJ databases">
        <title>Black Yeasts Isolated from many extreme environments.</title>
        <authorList>
            <person name="Coleine C."/>
            <person name="Stajich J.E."/>
            <person name="Selbmann L."/>
        </authorList>
    </citation>
    <scope>NUCLEOTIDE SEQUENCE</scope>
    <source>
        <strain evidence="3">CCFEE 5312</strain>
    </source>
</reference>
<dbReference type="InterPro" id="IPR024554">
    <property type="entry name" value="LEC1-like_C"/>
</dbReference>
<evidence type="ECO:0000313" key="4">
    <source>
        <dbReference type="Proteomes" id="UP001271007"/>
    </source>
</evidence>
<dbReference type="EMBL" id="JAWDJX010000055">
    <property type="protein sequence ID" value="KAK3047879.1"/>
    <property type="molecule type" value="Genomic_DNA"/>
</dbReference>
<keyword evidence="4" id="KW-1185">Reference proteome</keyword>
<organism evidence="3 4">
    <name type="scientific">Extremus antarcticus</name>
    <dbReference type="NCBI Taxonomy" id="702011"/>
    <lineage>
        <taxon>Eukaryota</taxon>
        <taxon>Fungi</taxon>
        <taxon>Dikarya</taxon>
        <taxon>Ascomycota</taxon>
        <taxon>Pezizomycotina</taxon>
        <taxon>Dothideomycetes</taxon>
        <taxon>Dothideomycetidae</taxon>
        <taxon>Mycosphaerellales</taxon>
        <taxon>Extremaceae</taxon>
        <taxon>Extremus</taxon>
    </lineage>
</organism>
<dbReference type="GO" id="GO:0035091">
    <property type="term" value="F:phosphatidylinositol binding"/>
    <property type="evidence" value="ECO:0007669"/>
    <property type="project" value="TreeGrafter"/>
</dbReference>
<dbReference type="AlphaFoldDB" id="A0AAJ0G853"/>
<evidence type="ECO:0000259" key="2">
    <source>
        <dbReference type="Pfam" id="PF12828"/>
    </source>
</evidence>
<dbReference type="InterPro" id="IPR047168">
    <property type="entry name" value="LEC1-like"/>
</dbReference>
<dbReference type="PANTHER" id="PTHR47185">
    <property type="entry name" value="PX DOMAIN-CONTAINING PROTEIN YPR097W"/>
    <property type="match status" value="1"/>
</dbReference>
<accession>A0AAJ0G853</accession>